<proteinExistence type="predicted"/>
<protein>
    <submittedName>
        <fullName evidence="1">YpiF family protein</fullName>
    </submittedName>
</protein>
<comment type="caution">
    <text evidence="1">The sequence shown here is derived from an EMBL/GenBank/DDBJ whole genome shotgun (WGS) entry which is preliminary data.</text>
</comment>
<keyword evidence="2" id="KW-1185">Reference proteome</keyword>
<dbReference type="EMBL" id="JAKIJS010000001">
    <property type="protein sequence ID" value="MCF6137567.1"/>
    <property type="molecule type" value="Genomic_DNA"/>
</dbReference>
<evidence type="ECO:0000313" key="2">
    <source>
        <dbReference type="Proteomes" id="UP001649381"/>
    </source>
</evidence>
<dbReference type="Proteomes" id="UP001649381">
    <property type="component" value="Unassembled WGS sequence"/>
</dbReference>
<evidence type="ECO:0000313" key="1">
    <source>
        <dbReference type="EMBL" id="MCF6137567.1"/>
    </source>
</evidence>
<name>A0ABS9GXS3_9BACL</name>
<sequence length="162" mass="19063">MDTYKEVKIMKWRSKDIDVYNQASEYVDTAVVPLIPISWGQNKKNIVLKGEFPQLVSDELERQLKGRVVLFPPITYLESEKDEEILNRMEVLFEELKESDMPYPVFITSDVRWSGSPGLQEHIVTIPPVPLEHMEEEYQREVISEQVKHLLQIVTKKWQNSF</sequence>
<organism evidence="1 2">
    <name type="scientific">Pseudalkalibacillus berkeleyi</name>
    <dbReference type="NCBI Taxonomy" id="1069813"/>
    <lineage>
        <taxon>Bacteria</taxon>
        <taxon>Bacillati</taxon>
        <taxon>Bacillota</taxon>
        <taxon>Bacilli</taxon>
        <taxon>Bacillales</taxon>
        <taxon>Fictibacillaceae</taxon>
        <taxon>Pseudalkalibacillus</taxon>
    </lineage>
</organism>
<dbReference type="Pfam" id="PF10673">
    <property type="entry name" value="DUF2487"/>
    <property type="match status" value="1"/>
</dbReference>
<dbReference type="RefSeq" id="WP_236333277.1">
    <property type="nucleotide sequence ID" value="NZ_JAKIJS010000001.1"/>
</dbReference>
<reference evidence="1 2" key="1">
    <citation type="submission" date="2022-01" db="EMBL/GenBank/DDBJ databases">
        <title>Alkalihalobacillus sp. EGI L200015, a novel bacterium isolated from a salt lake sediment.</title>
        <authorList>
            <person name="Gao L."/>
            <person name="Fang B.-Z."/>
            <person name="Li W.-J."/>
        </authorList>
    </citation>
    <scope>NUCLEOTIDE SEQUENCE [LARGE SCALE GENOMIC DNA]</scope>
    <source>
        <strain evidence="1 2">KCTC 12718</strain>
    </source>
</reference>
<dbReference type="InterPro" id="IPR019615">
    <property type="entry name" value="DUF2487"/>
</dbReference>
<gene>
    <name evidence="1" type="ORF">L2716_07485</name>
</gene>
<accession>A0ABS9GXS3</accession>